<sequence length="73" mass="7494">MKLLLPEKESGNGTGAIGLAQAKLEAGAFPSATIFATLLSLIGTQWPAGLPTTCAGSAQSLDLKPRDHAFPPF</sequence>
<accession>A0AB35WT67</accession>
<proteinExistence type="predicted"/>
<dbReference type="Proteomes" id="UP001307839">
    <property type="component" value="Unassembled WGS sequence"/>
</dbReference>
<reference evidence="1 2" key="1">
    <citation type="submission" date="2024-01" db="EMBL/GenBank/DDBJ databases">
        <title>Unpublished Manusciprt.</title>
        <authorList>
            <person name="Duman M."/>
            <person name="Valdes E.G."/>
            <person name="Ajmi N."/>
            <person name="Altun S."/>
            <person name="Saticioglu I.B."/>
        </authorList>
    </citation>
    <scope>NUCLEOTIDE SEQUENCE [LARGE SCALE GENOMIC DNA]</scope>
    <source>
        <strain evidence="1 2">120P</strain>
    </source>
</reference>
<dbReference type="RefSeq" id="WP_136477746.1">
    <property type="nucleotide sequence ID" value="NZ_JAZDCU010000007.1"/>
</dbReference>
<dbReference type="EMBL" id="JAZDQP010000008">
    <property type="protein sequence ID" value="MEE1867361.1"/>
    <property type="molecule type" value="Genomic_DNA"/>
</dbReference>
<protein>
    <submittedName>
        <fullName evidence="1">Uncharacterized protein</fullName>
    </submittedName>
</protein>
<comment type="caution">
    <text evidence="1">The sequence shown here is derived from an EMBL/GenBank/DDBJ whole genome shotgun (WGS) entry which is preliminary data.</text>
</comment>
<name>A0AB35WT67_9PSED</name>
<keyword evidence="2" id="KW-1185">Reference proteome</keyword>
<evidence type="ECO:0000313" key="1">
    <source>
        <dbReference type="EMBL" id="MEE1867361.1"/>
    </source>
</evidence>
<organism evidence="1 2">
    <name type="scientific">Pseudomonas auratipiscis</name>
    <dbReference type="NCBI Taxonomy" id="3115853"/>
    <lineage>
        <taxon>Bacteria</taxon>
        <taxon>Pseudomonadati</taxon>
        <taxon>Pseudomonadota</taxon>
        <taxon>Gammaproteobacteria</taxon>
        <taxon>Pseudomonadales</taxon>
        <taxon>Pseudomonadaceae</taxon>
        <taxon>Pseudomonas</taxon>
    </lineage>
</organism>
<gene>
    <name evidence="1" type="ORF">V0R53_13255</name>
</gene>
<dbReference type="AlphaFoldDB" id="A0AB35WT67"/>
<evidence type="ECO:0000313" key="2">
    <source>
        <dbReference type="Proteomes" id="UP001307839"/>
    </source>
</evidence>